<dbReference type="PANTHER" id="PTHR24104">
    <property type="entry name" value="E3 UBIQUITIN-PROTEIN LIGASE NHLRC1-RELATED"/>
    <property type="match status" value="1"/>
</dbReference>
<dbReference type="SUPFAM" id="SSF101898">
    <property type="entry name" value="NHL repeat"/>
    <property type="match status" value="1"/>
</dbReference>
<comment type="caution">
    <text evidence="1">The sequence shown here is derived from an EMBL/GenBank/DDBJ whole genome shotgun (WGS) entry which is preliminary data.</text>
</comment>
<dbReference type="InterPro" id="IPR050952">
    <property type="entry name" value="TRIM-NHL_E3_ligases"/>
</dbReference>
<protein>
    <submittedName>
        <fullName evidence="1">Uncharacterized protein</fullName>
    </submittedName>
</protein>
<keyword evidence="2" id="KW-1185">Reference proteome</keyword>
<dbReference type="PANTHER" id="PTHR24104:SF50">
    <property type="entry name" value="SMP-30_GLUCONOLACTONASE_LRE-LIKE REGION DOMAIN-CONTAINING PROTEIN"/>
    <property type="match status" value="1"/>
</dbReference>
<name>A0ABN8SXE2_9CNID</name>
<dbReference type="Gene3D" id="2.120.10.30">
    <property type="entry name" value="TolB, C-terminal domain"/>
    <property type="match status" value="1"/>
</dbReference>
<evidence type="ECO:0000313" key="1">
    <source>
        <dbReference type="EMBL" id="CAH3195942.1"/>
    </source>
</evidence>
<gene>
    <name evidence="1" type="ORF">PEVE_00031424</name>
</gene>
<dbReference type="Proteomes" id="UP001159427">
    <property type="component" value="Unassembled WGS sequence"/>
</dbReference>
<reference evidence="1 2" key="1">
    <citation type="submission" date="2022-05" db="EMBL/GenBank/DDBJ databases">
        <authorList>
            <consortium name="Genoscope - CEA"/>
            <person name="William W."/>
        </authorList>
    </citation>
    <scope>NUCLEOTIDE SEQUENCE [LARGE SCALE GENOMIC DNA]</scope>
</reference>
<organism evidence="1 2">
    <name type="scientific">Porites evermanni</name>
    <dbReference type="NCBI Taxonomy" id="104178"/>
    <lineage>
        <taxon>Eukaryota</taxon>
        <taxon>Metazoa</taxon>
        <taxon>Cnidaria</taxon>
        <taxon>Anthozoa</taxon>
        <taxon>Hexacorallia</taxon>
        <taxon>Scleractinia</taxon>
        <taxon>Fungiina</taxon>
        <taxon>Poritidae</taxon>
        <taxon>Porites</taxon>
    </lineage>
</organism>
<accession>A0ABN8SXE2</accession>
<evidence type="ECO:0000313" key="2">
    <source>
        <dbReference type="Proteomes" id="UP001159427"/>
    </source>
</evidence>
<sequence length="581" mass="64403">MSSLITAVFKATIGLVVKKGRDKLAEKLDEGDLTDQKFRGMIVREIDEIRKKLDGLARKDLLASISFFEEGIVLLYEVFEKARFDFSSDYSSVTSQGAVGSADAEPWGLTGGLRQLTLTGLDEAASRKLTNAKKRFERARERATDAFANEALVLSDRVLAMQYRVMSTILETVDNPADAMAACGLCIKELHCLPGIKECFKVELKRGFRAWLSKDERGKLISTVCLINRAVYDVTLIVDFGRHNLENWPCVDIGEKEVSPLRNESIAIAKVLKKYGMENCSVPWSLGQDSTEMHEPCRIATSAQGHFLIVDLWGPPVKVFDNKGNFYLSFFPEKHNLFTKSRIIDIGSAHADMDGKIYLLVEQEQIDPSTGKFDAFAACERLLEVQVFNKTGNLLHTVSVRSLGLTPLAKLTVTSSKLLLLIVGLDSDEKVVDVYELSGESLGTFGEGVWTSPTDITATCDGHVMIVDHPNQYDSCVYVFTVEGRQLTKFNIGIRGDYYHSIACHPTGEHVVVAGCARESPHLLRLAIYTADGAYVQKIQLDEEVIFSALLSFLYGVSVTMEGHIALSFQDKDANRKVIVV</sequence>
<dbReference type="EMBL" id="CALNXI010004494">
    <property type="protein sequence ID" value="CAH3195942.1"/>
    <property type="molecule type" value="Genomic_DNA"/>
</dbReference>
<proteinExistence type="predicted"/>
<dbReference type="InterPro" id="IPR011042">
    <property type="entry name" value="6-blade_b-propeller_TolB-like"/>
</dbReference>